<accession>A0A2I0TE69</accession>
<feature type="compositionally biased region" description="Basic and acidic residues" evidence="1">
    <location>
        <begin position="1"/>
        <end position="11"/>
    </location>
</feature>
<evidence type="ECO:0000313" key="2">
    <source>
        <dbReference type="EMBL" id="PKU32079.1"/>
    </source>
</evidence>
<evidence type="ECO:0000313" key="3">
    <source>
        <dbReference type="Proteomes" id="UP000233556"/>
    </source>
</evidence>
<organism evidence="2 3">
    <name type="scientific">Limosa lapponica baueri</name>
    <dbReference type="NCBI Taxonomy" id="1758121"/>
    <lineage>
        <taxon>Eukaryota</taxon>
        <taxon>Metazoa</taxon>
        <taxon>Chordata</taxon>
        <taxon>Craniata</taxon>
        <taxon>Vertebrata</taxon>
        <taxon>Euteleostomi</taxon>
        <taxon>Archelosauria</taxon>
        <taxon>Archosauria</taxon>
        <taxon>Dinosauria</taxon>
        <taxon>Saurischia</taxon>
        <taxon>Theropoda</taxon>
        <taxon>Coelurosauria</taxon>
        <taxon>Aves</taxon>
        <taxon>Neognathae</taxon>
        <taxon>Neoaves</taxon>
        <taxon>Charadriiformes</taxon>
        <taxon>Scolopacidae</taxon>
        <taxon>Limosa</taxon>
    </lineage>
</organism>
<protein>
    <submittedName>
        <fullName evidence="2">Podocin</fullName>
    </submittedName>
</protein>
<reference evidence="3" key="1">
    <citation type="submission" date="2017-11" db="EMBL/GenBank/DDBJ databases">
        <authorList>
            <person name="Lima N.C."/>
            <person name="Parody-Merino A.M."/>
            <person name="Battley P.F."/>
            <person name="Fidler A.E."/>
            <person name="Prosdocimi F."/>
        </authorList>
    </citation>
    <scope>NUCLEOTIDE SEQUENCE [LARGE SCALE GENOMIC DNA]</scope>
</reference>
<gene>
    <name evidence="2" type="ORF">llap_17619</name>
</gene>
<dbReference type="Proteomes" id="UP000233556">
    <property type="component" value="Unassembled WGS sequence"/>
</dbReference>
<keyword evidence="3" id="KW-1185">Reference proteome</keyword>
<dbReference type="AlphaFoldDB" id="A0A2I0TE69"/>
<proteinExistence type="predicted"/>
<evidence type="ECO:0000256" key="1">
    <source>
        <dbReference type="SAM" id="MobiDB-lite"/>
    </source>
</evidence>
<dbReference type="EMBL" id="KZ511848">
    <property type="protein sequence ID" value="PKU32079.1"/>
    <property type="molecule type" value="Genomic_DNA"/>
</dbReference>
<feature type="compositionally biased region" description="Basic and acidic residues" evidence="1">
    <location>
        <begin position="25"/>
        <end position="51"/>
    </location>
</feature>
<name>A0A2I0TE69_LIMLA</name>
<reference evidence="3" key="2">
    <citation type="submission" date="2017-12" db="EMBL/GenBank/DDBJ databases">
        <title>Genome sequence of the Bar-tailed Godwit (Limosa lapponica baueri).</title>
        <authorList>
            <person name="Lima N.C.B."/>
            <person name="Parody-Merino A.M."/>
            <person name="Battley P.F."/>
            <person name="Fidler A.E."/>
            <person name="Prosdocimi F."/>
        </authorList>
    </citation>
    <scope>NUCLEOTIDE SEQUENCE [LARGE SCALE GENOMIC DNA]</scope>
</reference>
<sequence length="130" mass="14349">MDKRSRSSSRESHRRRRESPATQSKQEKRESSREGGKGRGDVKQEKAKEIKSTAGTDGRVHTSTVVDVDDVISDEEMEAMALLDSEQQEEDGVSLNASSQPKELQCGEELCLRCTLVASLLDNPPEQAMG</sequence>
<dbReference type="OrthoDB" id="2105077at2759"/>
<feature type="region of interest" description="Disordered" evidence="1">
    <location>
        <begin position="1"/>
        <end position="63"/>
    </location>
</feature>